<dbReference type="InterPro" id="IPR003661">
    <property type="entry name" value="HisK_dim/P_dom"/>
</dbReference>
<dbReference type="PANTHER" id="PTHR43547">
    <property type="entry name" value="TWO-COMPONENT HISTIDINE KINASE"/>
    <property type="match status" value="1"/>
</dbReference>
<accession>A0A844GMM1</accession>
<dbReference type="CDD" id="cd00082">
    <property type="entry name" value="HisKA"/>
    <property type="match status" value="1"/>
</dbReference>
<comment type="catalytic activity">
    <reaction evidence="1">
        <text>ATP + protein L-histidine = ADP + protein N-phospho-L-histidine.</text>
        <dbReference type="EC" id="2.7.13.3"/>
    </reaction>
</comment>
<sequence>MQTESTAEQLKKEFQMTLSKLGHEIRNPIALIVSELQLMASSHPEICTWQGWDSLTDNLDYVRELLNQISDFSHAGTISPIPTNPTDFLRQVLSSEKHTLDYLGITLESHLEEISSPVFIDRIKMRQALLNLIRNSCEAIDHPKGRITACLRKNDNGICISISDNGCGMTQDQLQHVWTPFVTYKPEGTGLGLTVVQEIVLAHHGHITLTSTPGQGSAFHIFLDDTEVLPV</sequence>
<dbReference type="InterPro" id="IPR005467">
    <property type="entry name" value="His_kinase_dom"/>
</dbReference>
<dbReference type="SUPFAM" id="SSF55874">
    <property type="entry name" value="ATPase domain of HSP90 chaperone/DNA topoisomerase II/histidine kinase"/>
    <property type="match status" value="1"/>
</dbReference>
<evidence type="ECO:0000259" key="6">
    <source>
        <dbReference type="PROSITE" id="PS50109"/>
    </source>
</evidence>
<evidence type="ECO:0000256" key="2">
    <source>
        <dbReference type="ARBA" id="ARBA00012438"/>
    </source>
</evidence>
<comment type="caution">
    <text evidence="7">The sequence shown here is derived from an EMBL/GenBank/DDBJ whole genome shotgun (WGS) entry which is preliminary data.</text>
</comment>
<name>A0A844GMM1_9FIRM</name>
<dbReference type="InterPro" id="IPR036890">
    <property type="entry name" value="HATPase_C_sf"/>
</dbReference>
<evidence type="ECO:0000313" key="7">
    <source>
        <dbReference type="EMBL" id="MTD61828.1"/>
    </source>
</evidence>
<dbReference type="GO" id="GO:0000155">
    <property type="term" value="F:phosphorelay sensor kinase activity"/>
    <property type="evidence" value="ECO:0007669"/>
    <property type="project" value="InterPro"/>
</dbReference>
<dbReference type="EMBL" id="WMBC01000009">
    <property type="protein sequence ID" value="MTD61828.1"/>
    <property type="molecule type" value="Genomic_DNA"/>
</dbReference>
<feature type="domain" description="Histidine kinase" evidence="6">
    <location>
        <begin position="20"/>
        <end position="227"/>
    </location>
</feature>
<protein>
    <recommendedName>
        <fullName evidence="2">histidine kinase</fullName>
        <ecNumber evidence="2">2.7.13.3</ecNumber>
    </recommendedName>
</protein>
<dbReference type="Gene3D" id="3.30.565.10">
    <property type="entry name" value="Histidine kinase-like ATPase, C-terminal domain"/>
    <property type="match status" value="1"/>
</dbReference>
<dbReference type="PRINTS" id="PR00344">
    <property type="entry name" value="BCTRLSENSOR"/>
</dbReference>
<dbReference type="InterPro" id="IPR036097">
    <property type="entry name" value="HisK_dim/P_sf"/>
</dbReference>
<proteinExistence type="predicted"/>
<keyword evidence="3" id="KW-0597">Phosphoprotein</keyword>
<keyword evidence="4 7" id="KW-0808">Transferase</keyword>
<dbReference type="PROSITE" id="PS50109">
    <property type="entry name" value="HIS_KIN"/>
    <property type="match status" value="1"/>
</dbReference>
<dbReference type="InterPro" id="IPR003594">
    <property type="entry name" value="HATPase_dom"/>
</dbReference>
<reference evidence="7 8" key="1">
    <citation type="submission" date="2019-11" db="EMBL/GenBank/DDBJ databases">
        <title>Draft genome sequence of Blautia luti DSM 14534T, isolated from human stool.</title>
        <authorList>
            <person name="Ortiz R."/>
            <person name="Melis-Arcos F."/>
            <person name="Covarrubias P."/>
            <person name="Cardenas J.P."/>
            <person name="Perez-Donoso J."/>
            <person name="Almonacid D."/>
        </authorList>
    </citation>
    <scope>NUCLEOTIDE SEQUENCE [LARGE SCALE GENOMIC DNA]</scope>
    <source>
        <strain evidence="7 8">DSM 14534</strain>
    </source>
</reference>
<dbReference type="SUPFAM" id="SSF47384">
    <property type="entry name" value="Homodimeric domain of signal transducing histidine kinase"/>
    <property type="match status" value="1"/>
</dbReference>
<evidence type="ECO:0000256" key="5">
    <source>
        <dbReference type="ARBA" id="ARBA00023012"/>
    </source>
</evidence>
<keyword evidence="4 7" id="KW-0418">Kinase</keyword>
<keyword evidence="5" id="KW-0902">Two-component regulatory system</keyword>
<evidence type="ECO:0000256" key="4">
    <source>
        <dbReference type="ARBA" id="ARBA00022777"/>
    </source>
</evidence>
<dbReference type="InterPro" id="IPR004358">
    <property type="entry name" value="Sig_transdc_His_kin-like_C"/>
</dbReference>
<evidence type="ECO:0000256" key="1">
    <source>
        <dbReference type="ARBA" id="ARBA00000085"/>
    </source>
</evidence>
<dbReference type="Pfam" id="PF02518">
    <property type="entry name" value="HATPase_c"/>
    <property type="match status" value="1"/>
</dbReference>
<evidence type="ECO:0000256" key="3">
    <source>
        <dbReference type="ARBA" id="ARBA00022553"/>
    </source>
</evidence>
<dbReference type="EC" id="2.7.13.3" evidence="2"/>
<dbReference type="RefSeq" id="WP_154780566.1">
    <property type="nucleotide sequence ID" value="NZ_WMBC01000009.1"/>
</dbReference>
<organism evidence="7 8">
    <name type="scientific">Blautia luti DSM 14534 = JCM 17040</name>
    <dbReference type="NCBI Taxonomy" id="649762"/>
    <lineage>
        <taxon>Bacteria</taxon>
        <taxon>Bacillati</taxon>
        <taxon>Bacillota</taxon>
        <taxon>Clostridia</taxon>
        <taxon>Lachnospirales</taxon>
        <taxon>Lachnospiraceae</taxon>
        <taxon>Blautia</taxon>
    </lineage>
</organism>
<dbReference type="AlphaFoldDB" id="A0A844GMM1"/>
<gene>
    <name evidence="7" type="ORF">GKZ57_11335</name>
</gene>
<dbReference type="PANTHER" id="PTHR43547:SF2">
    <property type="entry name" value="HYBRID SIGNAL TRANSDUCTION HISTIDINE KINASE C"/>
    <property type="match status" value="1"/>
</dbReference>
<dbReference type="SMART" id="SM00387">
    <property type="entry name" value="HATPase_c"/>
    <property type="match status" value="1"/>
</dbReference>
<dbReference type="Gene3D" id="1.10.287.130">
    <property type="match status" value="1"/>
</dbReference>
<dbReference type="Proteomes" id="UP000437824">
    <property type="component" value="Unassembled WGS sequence"/>
</dbReference>
<evidence type="ECO:0000313" key="8">
    <source>
        <dbReference type="Proteomes" id="UP000437824"/>
    </source>
</evidence>